<keyword evidence="3" id="KW-1185">Reference proteome</keyword>
<dbReference type="InterPro" id="IPR036415">
    <property type="entry name" value="Lamin_tail_dom_sf"/>
</dbReference>
<feature type="domain" description="LTD" evidence="1">
    <location>
        <begin position="22"/>
        <end position="97"/>
    </location>
</feature>
<dbReference type="InterPro" id="IPR001322">
    <property type="entry name" value="Lamin_tail_dom"/>
</dbReference>
<comment type="caution">
    <text evidence="2">The sequence shown here is derived from an EMBL/GenBank/DDBJ whole genome shotgun (WGS) entry which is preliminary data.</text>
</comment>
<organism evidence="2 3">
    <name type="scientific">Cervus elaphus hippelaphus</name>
    <name type="common">European red deer</name>
    <dbReference type="NCBI Taxonomy" id="46360"/>
    <lineage>
        <taxon>Eukaryota</taxon>
        <taxon>Metazoa</taxon>
        <taxon>Chordata</taxon>
        <taxon>Craniata</taxon>
        <taxon>Vertebrata</taxon>
        <taxon>Euteleostomi</taxon>
        <taxon>Mammalia</taxon>
        <taxon>Eutheria</taxon>
        <taxon>Laurasiatheria</taxon>
        <taxon>Artiodactyla</taxon>
        <taxon>Ruminantia</taxon>
        <taxon>Pecora</taxon>
        <taxon>Cervidae</taxon>
        <taxon>Cervinae</taxon>
        <taxon>Cervus</taxon>
    </lineage>
</organism>
<dbReference type="Proteomes" id="UP000242450">
    <property type="component" value="Chromosome 22"/>
</dbReference>
<dbReference type="SUPFAM" id="SSF74853">
    <property type="entry name" value="Lamin A/C globular tail domain"/>
    <property type="match status" value="2"/>
</dbReference>
<sequence>VWTAASEVKHQSPSDFLWKEQDRFNTAPNCTTILCKPNDIKIAEVNVKGLFVKLINSSPDKELEIGNHTLRQNVDGRAVSLYRFLPGIIMQANSTVT</sequence>
<accession>A0A212CDK1</accession>
<dbReference type="GO" id="GO:0005635">
    <property type="term" value="C:nuclear envelope"/>
    <property type="evidence" value="ECO:0007669"/>
    <property type="project" value="TreeGrafter"/>
</dbReference>
<evidence type="ECO:0000313" key="3">
    <source>
        <dbReference type="Proteomes" id="UP000242450"/>
    </source>
</evidence>
<dbReference type="PANTHER" id="PTHR47012:SF1">
    <property type="entry name" value="LAMIN TAIL DOMAIN-CONTAINING PROTEIN 1"/>
    <property type="match status" value="1"/>
</dbReference>
<protein>
    <recommendedName>
        <fullName evidence="1">LTD domain-containing protein</fullName>
    </recommendedName>
</protein>
<evidence type="ECO:0000259" key="1">
    <source>
        <dbReference type="PROSITE" id="PS51841"/>
    </source>
</evidence>
<dbReference type="AlphaFoldDB" id="A0A212CDK1"/>
<evidence type="ECO:0000313" key="2">
    <source>
        <dbReference type="EMBL" id="OWK04065.1"/>
    </source>
</evidence>
<feature type="non-terminal residue" evidence="2">
    <location>
        <position position="97"/>
    </location>
</feature>
<dbReference type="PROSITE" id="PS51841">
    <property type="entry name" value="LTD"/>
    <property type="match status" value="1"/>
</dbReference>
<dbReference type="EMBL" id="MKHE01000022">
    <property type="protein sequence ID" value="OWK04065.1"/>
    <property type="molecule type" value="Genomic_DNA"/>
</dbReference>
<dbReference type="GO" id="GO:0005737">
    <property type="term" value="C:cytoplasm"/>
    <property type="evidence" value="ECO:0007669"/>
    <property type="project" value="TreeGrafter"/>
</dbReference>
<feature type="non-terminal residue" evidence="2">
    <location>
        <position position="1"/>
    </location>
</feature>
<gene>
    <name evidence="2" type="ORF">Celaphus_00014059</name>
</gene>
<dbReference type="PANTHER" id="PTHR47012">
    <property type="entry name" value="LAMIN TAIL DOMAIN-CONTAINING PROTEIN 1"/>
    <property type="match status" value="1"/>
</dbReference>
<dbReference type="InterPro" id="IPR042840">
    <property type="entry name" value="LMNTD1"/>
</dbReference>
<dbReference type="OrthoDB" id="102442at2759"/>
<name>A0A212CDK1_CEREH</name>
<dbReference type="Gene3D" id="2.60.40.1260">
    <property type="entry name" value="Lamin Tail domain"/>
    <property type="match status" value="2"/>
</dbReference>
<proteinExistence type="predicted"/>
<reference evidence="2 3" key="1">
    <citation type="journal article" date="2018" name="Mol. Genet. Genomics">
        <title>The red deer Cervus elaphus genome CerEla1.0: sequencing, annotating, genes, and chromosomes.</title>
        <authorList>
            <person name="Bana N.A."/>
            <person name="Nyiri A."/>
            <person name="Nagy J."/>
            <person name="Frank K."/>
            <person name="Nagy T."/>
            <person name="Steger V."/>
            <person name="Schiller M."/>
            <person name="Lakatos P."/>
            <person name="Sugar L."/>
            <person name="Horn P."/>
            <person name="Barta E."/>
            <person name="Orosz L."/>
        </authorList>
    </citation>
    <scope>NUCLEOTIDE SEQUENCE [LARGE SCALE GENOMIC DNA]</scope>
    <source>
        <strain evidence="2">Hungarian</strain>
    </source>
</reference>